<protein>
    <submittedName>
        <fullName evidence="1">Toxin-antitoxin domain-containing protein</fullName>
    </submittedName>
</protein>
<dbReference type="Proteomes" id="UP000663722">
    <property type="component" value="Chromosome"/>
</dbReference>
<dbReference type="KEGG" id="dmm:dnm_097520"/>
<name>A0A975BYZ0_9BACT</name>
<reference evidence="1" key="1">
    <citation type="journal article" date="2021" name="Microb. Physiol.">
        <title>Proteogenomic Insights into the Physiology of Marine, Sulfate-Reducing, Filamentous Desulfonema limicola and Desulfonema magnum.</title>
        <authorList>
            <person name="Schnaars V."/>
            <person name="Wohlbrand L."/>
            <person name="Scheve S."/>
            <person name="Hinrichs C."/>
            <person name="Reinhardt R."/>
            <person name="Rabus R."/>
        </authorList>
    </citation>
    <scope>NUCLEOTIDE SEQUENCE</scope>
    <source>
        <strain evidence="1">4be13</strain>
    </source>
</reference>
<dbReference type="EMBL" id="CP061800">
    <property type="protein sequence ID" value="QTA93648.1"/>
    <property type="molecule type" value="Genomic_DNA"/>
</dbReference>
<gene>
    <name evidence="1" type="ORF">dnm_097520</name>
</gene>
<dbReference type="Gene3D" id="3.30.2310.20">
    <property type="entry name" value="RelE-like"/>
    <property type="match status" value="1"/>
</dbReference>
<dbReference type="SUPFAM" id="SSF143011">
    <property type="entry name" value="RelE-like"/>
    <property type="match status" value="1"/>
</dbReference>
<keyword evidence="2" id="KW-1185">Reference proteome</keyword>
<evidence type="ECO:0000313" key="2">
    <source>
        <dbReference type="Proteomes" id="UP000663722"/>
    </source>
</evidence>
<evidence type="ECO:0000313" key="1">
    <source>
        <dbReference type="EMBL" id="QTA93648.1"/>
    </source>
</evidence>
<dbReference type="RefSeq" id="WP_207680509.1">
    <property type="nucleotide sequence ID" value="NZ_CP061800.1"/>
</dbReference>
<accession>A0A975BYZ0</accession>
<organism evidence="1 2">
    <name type="scientific">Desulfonema magnum</name>
    <dbReference type="NCBI Taxonomy" id="45655"/>
    <lineage>
        <taxon>Bacteria</taxon>
        <taxon>Pseudomonadati</taxon>
        <taxon>Thermodesulfobacteriota</taxon>
        <taxon>Desulfobacteria</taxon>
        <taxon>Desulfobacterales</taxon>
        <taxon>Desulfococcaceae</taxon>
        <taxon>Desulfonema</taxon>
    </lineage>
</organism>
<dbReference type="AlphaFoldDB" id="A0A975BYZ0"/>
<sequence>MKIVRTEGFKKDFKHLPKSVQEKFVKKFELFMENIRHPSLRVKKMEGHKNRWEASIDMFYRFTFEIHDDFYMLRRIGPHDKVLKNP</sequence>
<proteinExistence type="predicted"/>
<dbReference type="InterPro" id="IPR035093">
    <property type="entry name" value="RelE/ParE_toxin_dom_sf"/>
</dbReference>